<evidence type="ECO:0000313" key="1">
    <source>
        <dbReference type="EMBL" id="KAB2931366.1"/>
    </source>
</evidence>
<evidence type="ECO:0000313" key="2">
    <source>
        <dbReference type="Proteomes" id="UP000460298"/>
    </source>
</evidence>
<accession>A0A833GZY8</accession>
<protein>
    <submittedName>
        <fullName evidence="1">Uncharacterized protein</fullName>
    </submittedName>
</protein>
<dbReference type="Proteomes" id="UP000460298">
    <property type="component" value="Unassembled WGS sequence"/>
</dbReference>
<dbReference type="EMBL" id="WBUI01000014">
    <property type="protein sequence ID" value="KAB2931366.1"/>
    <property type="molecule type" value="Genomic_DNA"/>
</dbReference>
<organism evidence="1 2">
    <name type="scientific">Leptonema illini</name>
    <dbReference type="NCBI Taxonomy" id="183"/>
    <lineage>
        <taxon>Bacteria</taxon>
        <taxon>Pseudomonadati</taxon>
        <taxon>Spirochaetota</taxon>
        <taxon>Spirochaetia</taxon>
        <taxon>Leptospirales</taxon>
        <taxon>Leptospiraceae</taxon>
        <taxon>Leptonema</taxon>
    </lineage>
</organism>
<comment type="caution">
    <text evidence="1">The sequence shown here is derived from an EMBL/GenBank/DDBJ whole genome shotgun (WGS) entry which is preliminary data.</text>
</comment>
<gene>
    <name evidence="1" type="ORF">F9K24_14090</name>
</gene>
<dbReference type="AlphaFoldDB" id="A0A833GZY8"/>
<name>A0A833GZY8_9LEPT</name>
<reference evidence="1 2" key="1">
    <citation type="submission" date="2019-10" db="EMBL/GenBank/DDBJ databases">
        <title>Extracellular Electron Transfer in a Candidatus Methanoperedens spp. Enrichment Culture.</title>
        <authorList>
            <person name="Berger S."/>
            <person name="Rangel Shaw D."/>
            <person name="Berben T."/>
            <person name="In 'T Zandt M."/>
            <person name="Frank J."/>
            <person name="Reimann J."/>
            <person name="Jetten M.S.M."/>
            <person name="Welte C.U."/>
        </authorList>
    </citation>
    <scope>NUCLEOTIDE SEQUENCE [LARGE SCALE GENOMIC DNA]</scope>
    <source>
        <strain evidence="1">SB12</strain>
    </source>
</reference>
<proteinExistence type="predicted"/>
<sequence>MEDNSGKKNSTLEEHYKHFVKTGNREQLLAGLYRETHAYCMHRLSRDPDIVGDFMLHLLEGRLDRIIGKFQQRNHPSFPAFYILCVRNSFQNFIKRYRRTHLDMLPLQNDPLAARTAASFNPEEFWLRLDQGLQSLSDMDSLLFKIYHSIPLNSEDLKAMVREFGAERTLEMMEQIEDRRRFREDRLLAAENRMNRFYNRAMQTSFRLQSGRRDADVQSYLNRHWAHSIYAVATLLGMSRQLAAFRLRRATKQLRNYLNPIAANEF</sequence>